<evidence type="ECO:0000256" key="5">
    <source>
        <dbReference type="SAM" id="Phobius"/>
    </source>
</evidence>
<keyword evidence="3 5" id="KW-1133">Transmembrane helix</keyword>
<dbReference type="SUPFAM" id="SSF117070">
    <property type="entry name" value="LEA14-like"/>
    <property type="match status" value="1"/>
</dbReference>
<dbReference type="InterPro" id="IPR004864">
    <property type="entry name" value="LEA_2"/>
</dbReference>
<dbReference type="PANTHER" id="PTHR31234">
    <property type="entry name" value="LATE EMBRYOGENESIS ABUNDANT (LEA) HYDROXYPROLINE-RICH GLYCOPROTEIN FAMILY"/>
    <property type="match status" value="1"/>
</dbReference>
<name>A0ABD1GQ26_SALDI</name>
<evidence type="ECO:0000256" key="3">
    <source>
        <dbReference type="ARBA" id="ARBA00022989"/>
    </source>
</evidence>
<evidence type="ECO:0000313" key="8">
    <source>
        <dbReference type="Proteomes" id="UP001567538"/>
    </source>
</evidence>
<comment type="caution">
    <text evidence="7">The sequence shown here is derived from an EMBL/GenBank/DDBJ whole genome shotgun (WGS) entry which is preliminary data.</text>
</comment>
<dbReference type="PANTHER" id="PTHR31234:SF65">
    <property type="entry name" value="LATE EMBRYOGENESIS ABUNDANT PROTEIN, LEA_2 SUBGROUP"/>
    <property type="match status" value="1"/>
</dbReference>
<dbReference type="AlphaFoldDB" id="A0ABD1GQ26"/>
<keyword evidence="2 5" id="KW-0812">Transmembrane</keyword>
<evidence type="ECO:0000256" key="2">
    <source>
        <dbReference type="ARBA" id="ARBA00022692"/>
    </source>
</evidence>
<gene>
    <name evidence="7" type="ORF">AAHA92_22866</name>
</gene>
<comment type="subcellular location">
    <subcellularLocation>
        <location evidence="1">Membrane</location>
        <topology evidence="1">Single-pass membrane protein</topology>
    </subcellularLocation>
</comment>
<dbReference type="Proteomes" id="UP001567538">
    <property type="component" value="Unassembled WGS sequence"/>
</dbReference>
<proteinExistence type="predicted"/>
<keyword evidence="8" id="KW-1185">Reference proteome</keyword>
<dbReference type="InterPro" id="IPR044839">
    <property type="entry name" value="NDR1-like"/>
</dbReference>
<protein>
    <submittedName>
        <fullName evidence="7">Late embryogenesis abundant protein-like protein</fullName>
    </submittedName>
</protein>
<dbReference type="GO" id="GO:0016020">
    <property type="term" value="C:membrane"/>
    <property type="evidence" value="ECO:0007669"/>
    <property type="project" value="UniProtKB-SubCell"/>
</dbReference>
<sequence>MLKYSEQLQALAAADDEQKKITAAAARFRLIKCSVFASAVVLVLATIAVILASTVFRLRGPIFRIGNVTVGSTRLISNVTLIADVWVKNPNFASIDYGNMTTTLFYRGVAVGESRAPPGTARARRSEMISATVVIMADQMMSQPDLDADIVSGLVNVSSYTWVGGKIDWTIFEKHVTMRMSCNVSINVTSREIQHHKCKRKIKL</sequence>
<reference evidence="7 8" key="1">
    <citation type="submission" date="2024-06" db="EMBL/GenBank/DDBJ databases">
        <title>A chromosome level genome sequence of Diviner's sage (Salvia divinorum).</title>
        <authorList>
            <person name="Ford S.A."/>
            <person name="Ro D.-K."/>
            <person name="Ness R.W."/>
            <person name="Phillips M.A."/>
        </authorList>
    </citation>
    <scope>NUCLEOTIDE SEQUENCE [LARGE SCALE GENOMIC DNA]</scope>
    <source>
        <strain evidence="7">SAF-2024a</strain>
        <tissue evidence="7">Leaf</tissue>
    </source>
</reference>
<feature type="transmembrane region" description="Helical" evidence="5">
    <location>
        <begin position="35"/>
        <end position="56"/>
    </location>
</feature>
<organism evidence="7 8">
    <name type="scientific">Salvia divinorum</name>
    <name type="common">Maria pastora</name>
    <name type="synonym">Diviner's sage</name>
    <dbReference type="NCBI Taxonomy" id="28513"/>
    <lineage>
        <taxon>Eukaryota</taxon>
        <taxon>Viridiplantae</taxon>
        <taxon>Streptophyta</taxon>
        <taxon>Embryophyta</taxon>
        <taxon>Tracheophyta</taxon>
        <taxon>Spermatophyta</taxon>
        <taxon>Magnoliopsida</taxon>
        <taxon>eudicotyledons</taxon>
        <taxon>Gunneridae</taxon>
        <taxon>Pentapetalae</taxon>
        <taxon>asterids</taxon>
        <taxon>lamiids</taxon>
        <taxon>Lamiales</taxon>
        <taxon>Lamiaceae</taxon>
        <taxon>Nepetoideae</taxon>
        <taxon>Mentheae</taxon>
        <taxon>Salviinae</taxon>
        <taxon>Salvia</taxon>
        <taxon>Salvia subgen. Calosphace</taxon>
    </lineage>
</organism>
<evidence type="ECO:0000256" key="4">
    <source>
        <dbReference type="ARBA" id="ARBA00023136"/>
    </source>
</evidence>
<evidence type="ECO:0000259" key="6">
    <source>
        <dbReference type="Pfam" id="PF03168"/>
    </source>
</evidence>
<accession>A0ABD1GQ26</accession>
<evidence type="ECO:0000256" key="1">
    <source>
        <dbReference type="ARBA" id="ARBA00004167"/>
    </source>
</evidence>
<keyword evidence="4 5" id="KW-0472">Membrane</keyword>
<feature type="domain" description="Late embryogenesis abundant protein LEA-2 subgroup" evidence="6">
    <location>
        <begin position="86"/>
        <end position="182"/>
    </location>
</feature>
<evidence type="ECO:0000313" key="7">
    <source>
        <dbReference type="EMBL" id="KAL1546241.1"/>
    </source>
</evidence>
<dbReference type="Gene3D" id="2.60.40.1820">
    <property type="match status" value="1"/>
</dbReference>
<dbReference type="Pfam" id="PF03168">
    <property type="entry name" value="LEA_2"/>
    <property type="match status" value="1"/>
</dbReference>
<dbReference type="EMBL" id="JBEAFC010000008">
    <property type="protein sequence ID" value="KAL1546241.1"/>
    <property type="molecule type" value="Genomic_DNA"/>
</dbReference>